<organism evidence="2 3">
    <name type="scientific">Thiohalospira halophila DSM 15071</name>
    <dbReference type="NCBI Taxonomy" id="1123397"/>
    <lineage>
        <taxon>Bacteria</taxon>
        <taxon>Pseudomonadati</taxon>
        <taxon>Pseudomonadota</taxon>
        <taxon>Gammaproteobacteria</taxon>
        <taxon>Thiohalospirales</taxon>
        <taxon>Thiohalospiraceae</taxon>
        <taxon>Thiohalospira</taxon>
    </lineage>
</organism>
<proteinExistence type="predicted"/>
<keyword evidence="3" id="KW-1185">Reference proteome</keyword>
<evidence type="ECO:0000259" key="1">
    <source>
        <dbReference type="Pfam" id="PF01764"/>
    </source>
</evidence>
<dbReference type="SUPFAM" id="SSF53474">
    <property type="entry name" value="alpha/beta-Hydrolases"/>
    <property type="match status" value="1"/>
</dbReference>
<protein>
    <submittedName>
        <fullName evidence="2">Lipase (Class 3)</fullName>
    </submittedName>
</protein>
<name>A0A1I1U6W8_9GAMM</name>
<dbReference type="EMBL" id="FOMJ01000007">
    <property type="protein sequence ID" value="SFD66395.1"/>
    <property type="molecule type" value="Genomic_DNA"/>
</dbReference>
<dbReference type="CDD" id="cd00519">
    <property type="entry name" value="Lipase_3"/>
    <property type="match status" value="1"/>
</dbReference>
<feature type="domain" description="Fungal lipase-type" evidence="1">
    <location>
        <begin position="123"/>
        <end position="242"/>
    </location>
</feature>
<dbReference type="OrthoDB" id="5792694at2"/>
<dbReference type="AlphaFoldDB" id="A0A1I1U6W8"/>
<dbReference type="PANTHER" id="PTHR45856">
    <property type="entry name" value="ALPHA/BETA-HYDROLASES SUPERFAMILY PROTEIN"/>
    <property type="match status" value="1"/>
</dbReference>
<dbReference type="RefSeq" id="WP_093428682.1">
    <property type="nucleotide sequence ID" value="NZ_FOMJ01000007.1"/>
</dbReference>
<dbReference type="GO" id="GO:0006629">
    <property type="term" value="P:lipid metabolic process"/>
    <property type="evidence" value="ECO:0007669"/>
    <property type="project" value="InterPro"/>
</dbReference>
<gene>
    <name evidence="2" type="ORF">SAMN05660831_02047</name>
</gene>
<accession>A0A1I1U6W8</accession>
<evidence type="ECO:0000313" key="2">
    <source>
        <dbReference type="EMBL" id="SFD66395.1"/>
    </source>
</evidence>
<dbReference type="InterPro" id="IPR029058">
    <property type="entry name" value="AB_hydrolase_fold"/>
</dbReference>
<dbReference type="Proteomes" id="UP000198611">
    <property type="component" value="Unassembled WGS sequence"/>
</dbReference>
<reference evidence="2 3" key="1">
    <citation type="submission" date="2016-10" db="EMBL/GenBank/DDBJ databases">
        <authorList>
            <person name="de Groot N.N."/>
        </authorList>
    </citation>
    <scope>NUCLEOTIDE SEQUENCE [LARGE SCALE GENOMIC DNA]</scope>
    <source>
        <strain evidence="2 3">HL3</strain>
    </source>
</reference>
<dbReference type="InterPro" id="IPR002921">
    <property type="entry name" value="Fungal_lipase-type"/>
</dbReference>
<dbReference type="Gene3D" id="3.40.50.1820">
    <property type="entry name" value="alpha/beta hydrolase"/>
    <property type="match status" value="1"/>
</dbReference>
<dbReference type="InterPro" id="IPR051218">
    <property type="entry name" value="Sec_MonoDiacylglyc_Lipase"/>
</dbReference>
<dbReference type="PANTHER" id="PTHR45856:SF21">
    <property type="entry name" value="FUNGAL LIPASE-LIKE DOMAIN-CONTAINING PROTEIN"/>
    <property type="match status" value="1"/>
</dbReference>
<sequence>MASYFREKRLLTSPPVARAAYSDRTAWIMAELSRLVYEPLPAEVSITRLVQEIKESVETGEAEDTVTALVRKAVAAEQETTTELASILRQADFELLESFDEGGTQAFLARLNANGAAGSMLILAFRGTELEAADIFADIKANLRSAPGGGRVHRGFLEAFQRVEEPIRQALEQHAGPPLYITGHSLGGALATLATRYLEKDSTGACYTFGGPRVGDRELFAGIKTPVYRVVNAADGVPRVPFGYGFNIISGAIGLLPGSISKRISSFMENFKGYTHYGYQVFLTAPPNQPDEKGIPFKKLRVEHSPNFFRKARLVLARWIKSWGAAAAQDHGSGEYVEKLQAHALRRNPE</sequence>
<dbReference type="Pfam" id="PF01764">
    <property type="entry name" value="Lipase_3"/>
    <property type="match status" value="1"/>
</dbReference>
<dbReference type="STRING" id="1123397.SAMN05660831_02047"/>
<evidence type="ECO:0000313" key="3">
    <source>
        <dbReference type="Proteomes" id="UP000198611"/>
    </source>
</evidence>